<accession>A0A8H6IBR6</accession>
<dbReference type="SUPFAM" id="SSF55729">
    <property type="entry name" value="Acyl-CoA N-acyltransferases (Nat)"/>
    <property type="match status" value="1"/>
</dbReference>
<dbReference type="InterPro" id="IPR000182">
    <property type="entry name" value="GNAT_dom"/>
</dbReference>
<dbReference type="Pfam" id="PF13508">
    <property type="entry name" value="Acetyltransf_7"/>
    <property type="match status" value="1"/>
</dbReference>
<dbReference type="OrthoDB" id="2744543at2759"/>
<evidence type="ECO:0000313" key="3">
    <source>
        <dbReference type="Proteomes" id="UP000521943"/>
    </source>
</evidence>
<dbReference type="CDD" id="cd04301">
    <property type="entry name" value="NAT_SF"/>
    <property type="match status" value="1"/>
</dbReference>
<comment type="caution">
    <text evidence="2">The sequence shown here is derived from an EMBL/GenBank/DDBJ whole genome shotgun (WGS) entry which is preliminary data.</text>
</comment>
<organism evidence="2 3">
    <name type="scientific">Ephemerocybe angulata</name>
    <dbReference type="NCBI Taxonomy" id="980116"/>
    <lineage>
        <taxon>Eukaryota</taxon>
        <taxon>Fungi</taxon>
        <taxon>Dikarya</taxon>
        <taxon>Basidiomycota</taxon>
        <taxon>Agaricomycotina</taxon>
        <taxon>Agaricomycetes</taxon>
        <taxon>Agaricomycetidae</taxon>
        <taxon>Agaricales</taxon>
        <taxon>Agaricineae</taxon>
        <taxon>Psathyrellaceae</taxon>
        <taxon>Ephemerocybe</taxon>
    </lineage>
</organism>
<dbReference type="PANTHER" id="PTHR42791:SF1">
    <property type="entry name" value="N-ACETYLTRANSFERASE DOMAIN-CONTAINING PROTEIN"/>
    <property type="match status" value="1"/>
</dbReference>
<gene>
    <name evidence="2" type="ORF">DFP72DRAFT_598233</name>
</gene>
<dbReference type="PANTHER" id="PTHR42791">
    <property type="entry name" value="GNAT FAMILY ACETYLTRANSFERASE"/>
    <property type="match status" value="1"/>
</dbReference>
<name>A0A8H6IBR6_9AGAR</name>
<proteinExistence type="predicted"/>
<sequence length="221" mass="24963">MELKFLTKFIDEEGLDVELMKSEYRWKAADSWTKAFENDLLMKYLSADLRTPPEQSKMVYAHFGALLLYGLTKIVLVIDGGASVLVATPSKSTRKSGYLASQAIRFVEWLPSAVTGLKRAADANAKMERMRQDNLGQRKDEMFWINAVFTHPEHQKRGYAGRLLDTLFKLADLSGQGCFLECGPENVAFYKGHGFNVVDNVILESEGSRVEIRLMVREATK</sequence>
<dbReference type="EMBL" id="JACGCI010000008">
    <property type="protein sequence ID" value="KAF6762189.1"/>
    <property type="molecule type" value="Genomic_DNA"/>
</dbReference>
<dbReference type="Gene3D" id="3.40.630.30">
    <property type="match status" value="1"/>
</dbReference>
<evidence type="ECO:0000313" key="2">
    <source>
        <dbReference type="EMBL" id="KAF6762189.1"/>
    </source>
</evidence>
<dbReference type="InterPro" id="IPR016181">
    <property type="entry name" value="Acyl_CoA_acyltransferase"/>
</dbReference>
<dbReference type="Proteomes" id="UP000521943">
    <property type="component" value="Unassembled WGS sequence"/>
</dbReference>
<protein>
    <recommendedName>
        <fullName evidence="1">N-acetyltransferase domain-containing protein</fullName>
    </recommendedName>
</protein>
<keyword evidence="3" id="KW-1185">Reference proteome</keyword>
<dbReference type="PROSITE" id="PS51186">
    <property type="entry name" value="GNAT"/>
    <property type="match status" value="1"/>
</dbReference>
<reference evidence="2 3" key="1">
    <citation type="submission" date="2020-07" db="EMBL/GenBank/DDBJ databases">
        <title>Comparative genomics of pyrophilous fungi reveals a link between fire events and developmental genes.</title>
        <authorList>
            <consortium name="DOE Joint Genome Institute"/>
            <person name="Steindorff A.S."/>
            <person name="Carver A."/>
            <person name="Calhoun S."/>
            <person name="Stillman K."/>
            <person name="Liu H."/>
            <person name="Lipzen A."/>
            <person name="Pangilinan J."/>
            <person name="Labutti K."/>
            <person name="Bruns T.D."/>
            <person name="Grigoriev I.V."/>
        </authorList>
    </citation>
    <scope>NUCLEOTIDE SEQUENCE [LARGE SCALE GENOMIC DNA]</scope>
    <source>
        <strain evidence="2 3">CBS 144469</strain>
    </source>
</reference>
<dbReference type="GO" id="GO:0016747">
    <property type="term" value="F:acyltransferase activity, transferring groups other than amino-acyl groups"/>
    <property type="evidence" value="ECO:0007669"/>
    <property type="project" value="InterPro"/>
</dbReference>
<dbReference type="AlphaFoldDB" id="A0A8H6IBR6"/>
<evidence type="ECO:0000259" key="1">
    <source>
        <dbReference type="PROSITE" id="PS51186"/>
    </source>
</evidence>
<dbReference type="InterPro" id="IPR052523">
    <property type="entry name" value="Trichothecene_AcTrans"/>
</dbReference>
<feature type="domain" description="N-acetyltransferase" evidence="1">
    <location>
        <begin position="144"/>
        <end position="217"/>
    </location>
</feature>